<dbReference type="SUPFAM" id="SSF53649">
    <property type="entry name" value="Alkaline phosphatase-like"/>
    <property type="match status" value="1"/>
</dbReference>
<dbReference type="PANTHER" id="PTHR10151:SF120">
    <property type="entry name" value="BIS(5'-ADENOSYL)-TRIPHOSPHATASE"/>
    <property type="match status" value="1"/>
</dbReference>
<dbReference type="EMBL" id="CP104003">
    <property type="protein sequence ID" value="UWM53825.1"/>
    <property type="molecule type" value="Genomic_DNA"/>
</dbReference>
<proteinExistence type="predicted"/>
<keyword evidence="3" id="KW-1185">Reference proteome</keyword>
<evidence type="ECO:0000313" key="2">
    <source>
        <dbReference type="EMBL" id="UWM53825.1"/>
    </source>
</evidence>
<evidence type="ECO:0000313" key="3">
    <source>
        <dbReference type="Proteomes" id="UP001057580"/>
    </source>
</evidence>
<dbReference type="GO" id="GO:0016787">
    <property type="term" value="F:hydrolase activity"/>
    <property type="evidence" value="ECO:0007669"/>
    <property type="project" value="UniProtKB-ARBA"/>
</dbReference>
<feature type="region of interest" description="Disordered" evidence="1">
    <location>
        <begin position="198"/>
        <end position="217"/>
    </location>
</feature>
<reference evidence="2" key="1">
    <citation type="submission" date="2022-09" db="EMBL/GenBank/DDBJ databases">
        <title>Diverse halophilic archaea isolated from saline environments.</title>
        <authorList>
            <person name="Cui H.-L."/>
        </authorList>
    </citation>
    <scope>NUCLEOTIDE SEQUENCE</scope>
    <source>
        <strain evidence="2">ZS-35-S2</strain>
    </source>
</reference>
<dbReference type="PANTHER" id="PTHR10151">
    <property type="entry name" value="ECTONUCLEOTIDE PYROPHOSPHATASE/PHOSPHODIESTERASE"/>
    <property type="match status" value="1"/>
</dbReference>
<dbReference type="Gene3D" id="3.40.720.10">
    <property type="entry name" value="Alkaline Phosphatase, subunit A"/>
    <property type="match status" value="1"/>
</dbReference>
<evidence type="ECO:0000256" key="1">
    <source>
        <dbReference type="SAM" id="MobiDB-lite"/>
    </source>
</evidence>
<dbReference type="RefSeq" id="WP_260592819.1">
    <property type="nucleotide sequence ID" value="NZ_CP104003.1"/>
</dbReference>
<dbReference type="GeneID" id="74944163"/>
<dbReference type="InterPro" id="IPR002591">
    <property type="entry name" value="Phosphodiest/P_Trfase"/>
</dbReference>
<dbReference type="Proteomes" id="UP001057580">
    <property type="component" value="Chromosome"/>
</dbReference>
<accession>A0A9E7R171</accession>
<dbReference type="AlphaFoldDB" id="A0A9E7R171"/>
<protein>
    <submittedName>
        <fullName evidence="2">Alkaline phosphatase family protein</fullName>
    </submittedName>
</protein>
<dbReference type="KEGG" id="ssai:N0B31_17035"/>
<dbReference type="Pfam" id="PF01663">
    <property type="entry name" value="Phosphodiest"/>
    <property type="match status" value="1"/>
</dbReference>
<sequence>MGALERRLRAPGPQDVVRPDYESYCTSNVPGTVGDVLDVPLGPALPASVPVPRNGVDRVVVVLLDGLGLQRWRRDSSEVSLLHRVDTAATVTPLTATFPSATATALVTLNTGRTPADHGLVSDNCWLPDRASVLESLPFRLRGGTDARAVGPDRETLHDGPTVHERLTDAGRSSAAVVPRSIVRTGYAASVLAGSDRHPYEAVDPTEGGADASASDGPSLDAALAEALAHADYTYCYLPHVDALSHDHGPDSDAYRAGLRTACEGVERALDAVPEARAERTLVLALADHGHVPTAPDTRTDLTADPVVSEALVRVDGEPLAPSGGPRSVYLHLREGTTDRVAGHLRESTDAHVFTRETVLSDLELFGPDPGLRARERCGDVVVVPREGSVWHESLAHRSLHGGLSPREMLVPFAAARLSDI</sequence>
<dbReference type="InterPro" id="IPR017850">
    <property type="entry name" value="Alkaline_phosphatase_core_sf"/>
</dbReference>
<organism evidence="2 3">
    <name type="scientific">Salinirubellus salinus</name>
    <dbReference type="NCBI Taxonomy" id="1364945"/>
    <lineage>
        <taxon>Archaea</taxon>
        <taxon>Methanobacteriati</taxon>
        <taxon>Methanobacteriota</taxon>
        <taxon>Stenosarchaea group</taxon>
        <taxon>Halobacteria</taxon>
        <taxon>Halobacteriales</taxon>
        <taxon>Natronomonadaceae</taxon>
        <taxon>Salinirubellus</taxon>
    </lineage>
</organism>
<name>A0A9E7R171_9EURY</name>
<gene>
    <name evidence="2" type="ORF">N0B31_17035</name>
</gene>